<protein>
    <submittedName>
        <fullName evidence="3">VOC family protein</fullName>
    </submittedName>
</protein>
<dbReference type="PANTHER" id="PTHR36113:SF6">
    <property type="entry name" value="FOSFOMYCIN RESISTANCE PROTEIN FOSX"/>
    <property type="match status" value="1"/>
</dbReference>
<dbReference type="InterPro" id="IPR051332">
    <property type="entry name" value="Fosfomycin_Res_Enzymes"/>
</dbReference>
<dbReference type="PANTHER" id="PTHR36113">
    <property type="entry name" value="LYASE, PUTATIVE-RELATED-RELATED"/>
    <property type="match status" value="1"/>
</dbReference>
<proteinExistence type="predicted"/>
<dbReference type="InterPro" id="IPR029068">
    <property type="entry name" value="Glyas_Bleomycin-R_OHBP_Dase"/>
</dbReference>
<dbReference type="Gene3D" id="3.10.180.10">
    <property type="entry name" value="2,3-Dihydroxybiphenyl 1,2-Dioxygenase, domain 1"/>
    <property type="match status" value="1"/>
</dbReference>
<evidence type="ECO:0000313" key="3">
    <source>
        <dbReference type="EMBL" id="TKB96008.1"/>
    </source>
</evidence>
<name>A0A4U1BUG9_9SPHI</name>
<accession>A0A4U1BUG9</accession>
<evidence type="ECO:0000256" key="1">
    <source>
        <dbReference type="ARBA" id="ARBA00022723"/>
    </source>
</evidence>
<dbReference type="RefSeq" id="WP_136827383.1">
    <property type="nucleotide sequence ID" value="NZ_SWBP01000006.1"/>
</dbReference>
<dbReference type="InterPro" id="IPR004360">
    <property type="entry name" value="Glyas_Fos-R_dOase_dom"/>
</dbReference>
<keyword evidence="1" id="KW-0479">Metal-binding</keyword>
<dbReference type="Pfam" id="PF00903">
    <property type="entry name" value="Glyoxalase"/>
    <property type="match status" value="1"/>
</dbReference>
<keyword evidence="4" id="KW-1185">Reference proteome</keyword>
<dbReference type="EMBL" id="SWBP01000006">
    <property type="protein sequence ID" value="TKB96008.1"/>
    <property type="molecule type" value="Genomic_DNA"/>
</dbReference>
<dbReference type="AlphaFoldDB" id="A0A4U1BUG9"/>
<reference evidence="3 4" key="1">
    <citation type="submission" date="2019-04" db="EMBL/GenBank/DDBJ databases">
        <title>Pedobacter sp. AR-3-17 sp. nov., isolated from Arctic soil.</title>
        <authorList>
            <person name="Dahal R.H."/>
            <person name="Kim D.-U."/>
        </authorList>
    </citation>
    <scope>NUCLEOTIDE SEQUENCE [LARGE SCALE GENOMIC DNA]</scope>
    <source>
        <strain evidence="3 4">AR-3-17</strain>
    </source>
</reference>
<gene>
    <name evidence="3" type="ORF">FA046_15170</name>
</gene>
<organism evidence="3 4">
    <name type="scientific">Pedobacter cryophilus</name>
    <dbReference type="NCBI Taxonomy" id="2571271"/>
    <lineage>
        <taxon>Bacteria</taxon>
        <taxon>Pseudomonadati</taxon>
        <taxon>Bacteroidota</taxon>
        <taxon>Sphingobacteriia</taxon>
        <taxon>Sphingobacteriales</taxon>
        <taxon>Sphingobacteriaceae</taxon>
        <taxon>Pedobacter</taxon>
    </lineage>
</organism>
<feature type="domain" description="VOC" evidence="2">
    <location>
        <begin position="31"/>
        <end position="152"/>
    </location>
</feature>
<evidence type="ECO:0000259" key="2">
    <source>
        <dbReference type="PROSITE" id="PS51819"/>
    </source>
</evidence>
<dbReference type="PROSITE" id="PS51819">
    <property type="entry name" value="VOC"/>
    <property type="match status" value="1"/>
</dbReference>
<comment type="caution">
    <text evidence="3">The sequence shown here is derived from an EMBL/GenBank/DDBJ whole genome shotgun (WGS) entry which is preliminary data.</text>
</comment>
<dbReference type="Proteomes" id="UP000308181">
    <property type="component" value="Unassembled WGS sequence"/>
</dbReference>
<dbReference type="OrthoDB" id="192739at2"/>
<evidence type="ECO:0000313" key="4">
    <source>
        <dbReference type="Proteomes" id="UP000308181"/>
    </source>
</evidence>
<dbReference type="SUPFAM" id="SSF54593">
    <property type="entry name" value="Glyoxalase/Bleomycin resistance protein/Dihydroxybiphenyl dioxygenase"/>
    <property type="match status" value="1"/>
</dbReference>
<dbReference type="GO" id="GO:0046872">
    <property type="term" value="F:metal ion binding"/>
    <property type="evidence" value="ECO:0007669"/>
    <property type="project" value="UniProtKB-KW"/>
</dbReference>
<dbReference type="InterPro" id="IPR037523">
    <property type="entry name" value="VOC_core"/>
</dbReference>
<sequence>MKVIFKIISIFILVLFMKNSNAIAQQKISPVLNHIAISVYDLNESTKFYKEIIGLEIIPEPFKDGKHTWFSLGNLGQFHVISGAEKEVKHLRSSHICFSVISMEDYIKNLEHNKIEYSNWAGERNAVTLRPDGIKQIYFQDPDGYWIEVNNDHK</sequence>